<accession>A0A2K3QWL3</accession>
<feature type="domain" description="PASTA" evidence="3">
    <location>
        <begin position="117"/>
        <end position="183"/>
    </location>
</feature>
<evidence type="ECO:0000313" key="8">
    <source>
        <dbReference type="Proteomes" id="UP001183682"/>
    </source>
</evidence>
<dbReference type="AlphaFoldDB" id="A0A2K3QWL3"/>
<feature type="transmembrane region" description="Helical" evidence="2">
    <location>
        <begin position="97"/>
        <end position="118"/>
    </location>
</feature>
<evidence type="ECO:0000256" key="2">
    <source>
        <dbReference type="SAM" id="Phobius"/>
    </source>
</evidence>
<dbReference type="EMBL" id="CP050485">
    <property type="protein sequence ID" value="QOG26020.1"/>
    <property type="molecule type" value="Genomic_DNA"/>
</dbReference>
<dbReference type="SMART" id="SM00740">
    <property type="entry name" value="PASTA"/>
    <property type="match status" value="4"/>
</dbReference>
<name>A0A2K3QWL3_ENTGA</name>
<dbReference type="Pfam" id="PF03793">
    <property type="entry name" value="PASTA"/>
    <property type="match status" value="2"/>
</dbReference>
<dbReference type="Proteomes" id="UP001241571">
    <property type="component" value="Unassembled WGS sequence"/>
</dbReference>
<keyword evidence="2" id="KW-0812">Transmembrane</keyword>
<keyword evidence="2" id="KW-1133">Transmembrane helix</keyword>
<keyword evidence="2" id="KW-0472">Membrane</keyword>
<dbReference type="RefSeq" id="WP_003128472.1">
    <property type="nucleotide sequence ID" value="NZ_BSYC01000002.1"/>
</dbReference>
<gene>
    <name evidence="6" type="ORF">EGM181_01435</name>
    <name evidence="5" type="ORF">P7E30_12370</name>
    <name evidence="4" type="ORF">QRX88_15045</name>
</gene>
<protein>
    <submittedName>
        <fullName evidence="5">PASTA domain-containing protein</fullName>
    </submittedName>
</protein>
<feature type="region of interest" description="Disordered" evidence="1">
    <location>
        <begin position="470"/>
        <end position="498"/>
    </location>
</feature>
<feature type="domain" description="PASTA" evidence="3">
    <location>
        <begin position="263"/>
        <end position="329"/>
    </location>
</feature>
<evidence type="ECO:0000259" key="3">
    <source>
        <dbReference type="PROSITE" id="PS51178"/>
    </source>
</evidence>
<reference evidence="5" key="2">
    <citation type="submission" date="2023-03" db="EMBL/GenBank/DDBJ databases">
        <authorList>
            <person name="Shen W."/>
            <person name="Cai J."/>
        </authorList>
    </citation>
    <scope>NUCLEOTIDE SEQUENCE</scope>
    <source>
        <strain evidence="5">K69-2</strain>
    </source>
</reference>
<evidence type="ECO:0000313" key="4">
    <source>
        <dbReference type="EMBL" id="MDL4937021.1"/>
    </source>
</evidence>
<reference evidence="4 9" key="3">
    <citation type="submission" date="2023-06" db="EMBL/GenBank/DDBJ databases">
        <title>Acute promotion of culturable opportunistic pathogens and persistent increase of antibiotic resistance following antibiotic exposure in mouse gut microbiota.</title>
        <authorList>
            <person name="Li L."/>
            <person name="Wang B."/>
            <person name="Sun Y."/>
            <person name="Wang M."/>
            <person name="Xu H."/>
        </authorList>
    </citation>
    <scope>NUCLEOTIDE SEQUENCE [LARGE SCALE GENOMIC DNA]</scope>
    <source>
        <strain evidence="4 9">CRI2_2</strain>
    </source>
</reference>
<dbReference type="CDD" id="cd06577">
    <property type="entry name" value="PASTA_pknB"/>
    <property type="match status" value="2"/>
</dbReference>
<feature type="region of interest" description="Disordered" evidence="1">
    <location>
        <begin position="1"/>
        <end position="85"/>
    </location>
</feature>
<evidence type="ECO:0000313" key="6">
    <source>
        <dbReference type="EMBL" id="QOG26020.1"/>
    </source>
</evidence>
<dbReference type="Proteomes" id="UP001183682">
    <property type="component" value="Unassembled WGS sequence"/>
</dbReference>
<evidence type="ECO:0000313" key="5">
    <source>
        <dbReference type="EMBL" id="MDT2690992.1"/>
    </source>
</evidence>
<proteinExistence type="predicted"/>
<reference evidence="6 7" key="1">
    <citation type="submission" date="2020-03" db="EMBL/GenBank/DDBJ databases">
        <title>Characterization of ganglioside-mimicking enterococci.</title>
        <authorList>
            <person name="Patry R.T."/>
            <person name="Nothaft H."/>
            <person name="Bridger R."/>
            <person name="Shajahan A."/>
            <person name="Huynh S."/>
            <person name="Sanchez S."/>
            <person name="Azadi P."/>
            <person name="Cooper K."/>
            <person name="Miller W.G."/>
            <person name="Parker C.T."/>
            <person name="Wells L."/>
            <person name="Szymanski C.M."/>
        </authorList>
    </citation>
    <scope>NUCLEOTIDE SEQUENCE [LARGE SCALE GENOMIC DNA]</scope>
    <source>
        <strain evidence="6 7">EGM181</strain>
    </source>
</reference>
<organism evidence="5 8">
    <name type="scientific">Enterococcus gallinarum</name>
    <dbReference type="NCBI Taxonomy" id="1353"/>
    <lineage>
        <taxon>Bacteria</taxon>
        <taxon>Bacillati</taxon>
        <taxon>Bacillota</taxon>
        <taxon>Bacilli</taxon>
        <taxon>Lactobacillales</taxon>
        <taxon>Enterococcaceae</taxon>
        <taxon>Enterococcus</taxon>
    </lineage>
</organism>
<dbReference type="InterPro" id="IPR005543">
    <property type="entry name" value="PASTA_dom"/>
</dbReference>
<feature type="compositionally biased region" description="Polar residues" evidence="1">
    <location>
        <begin position="1"/>
        <end position="10"/>
    </location>
</feature>
<dbReference type="Proteomes" id="UP000516696">
    <property type="component" value="Chromosome"/>
</dbReference>
<evidence type="ECO:0000256" key="1">
    <source>
        <dbReference type="SAM" id="MobiDB-lite"/>
    </source>
</evidence>
<dbReference type="Gene3D" id="3.30.10.20">
    <property type="match status" value="3"/>
</dbReference>
<feature type="compositionally biased region" description="Basic and acidic residues" evidence="1">
    <location>
        <begin position="14"/>
        <end position="36"/>
    </location>
</feature>
<dbReference type="EMBL" id="JARPZN010000009">
    <property type="protein sequence ID" value="MDT2690992.1"/>
    <property type="molecule type" value="Genomic_DNA"/>
</dbReference>
<dbReference type="EMBL" id="JASUBT010000012">
    <property type="protein sequence ID" value="MDL4937021.1"/>
    <property type="molecule type" value="Genomic_DNA"/>
</dbReference>
<dbReference type="PROSITE" id="PS51178">
    <property type="entry name" value="PASTA"/>
    <property type="match status" value="2"/>
</dbReference>
<evidence type="ECO:0000313" key="7">
    <source>
        <dbReference type="Proteomes" id="UP000516696"/>
    </source>
</evidence>
<evidence type="ECO:0000313" key="9">
    <source>
        <dbReference type="Proteomes" id="UP001241571"/>
    </source>
</evidence>
<sequence>MSDFLSNFSPGNYDGKKQSSPKETEFDEKTERKAEPIPDSQTSDQGAGESKAAAASDPKEMKRRTRKETSSSQPVSRFGKEETEFDPTYRKRQRKKYALIAGAVIVLIAISSVVYYQLTHVKVPDFAKKDLSEARTWGMEEGVAIKVDQVYDFEVETNRIVSQSVAADQKIKKGKTLTVKASLGPDPEEMIELPDFSSLTTEAAKEWIEKQKAENISLIEQYDDKVEAGVFIKQEAANKEQDLKAYKRKDRLSIYYSKGKEVFEKNIEVTDFTGKNKGEAQEWAKKNELKYKEEAVFSDTVALDVVVSQEPVKGSKLAKKDQFLVKVSKGKALVVPDFSQYTIEQAEGLESKIPIQVKTVYSDQIGYGNFISQSEEAGKEYSDSDTLPTVKVVYSLGQPYLKDIRHQATEGDLPKMFFDEYKSKGASVYYDVYYVDSAEPKGTVVEMSRYGEFIPLEVSITIGISRGNLQGETESLPVSPETENVKDPLETVNSATTE</sequence>